<dbReference type="AlphaFoldDB" id="W2PJP7"/>
<organism evidence="2 3">
    <name type="scientific">Phytophthora nicotianae (strain INRA-310)</name>
    <name type="common">Phytophthora parasitica</name>
    <dbReference type="NCBI Taxonomy" id="761204"/>
    <lineage>
        <taxon>Eukaryota</taxon>
        <taxon>Sar</taxon>
        <taxon>Stramenopiles</taxon>
        <taxon>Oomycota</taxon>
        <taxon>Peronosporomycetes</taxon>
        <taxon>Peronosporales</taxon>
        <taxon>Peronosporaceae</taxon>
        <taxon>Phytophthora</taxon>
    </lineage>
</organism>
<sequence>MRSSRREKPAAPVAAPHDIDFGHLWRQLRAAGWTSKRPTGIQTEWTYKSPEGENVLVGECAVVEYAFESGLLVDDEEQVGEDGSGGEHVGEKCGGGEHGEEHVGEDGGGGEHVGEEGGGG</sequence>
<dbReference type="Proteomes" id="UP000018817">
    <property type="component" value="Unassembled WGS sequence"/>
</dbReference>
<gene>
    <name evidence="2" type="ORF">PPTG_24272</name>
</gene>
<evidence type="ECO:0000256" key="1">
    <source>
        <dbReference type="SAM" id="MobiDB-lite"/>
    </source>
</evidence>
<feature type="compositionally biased region" description="Basic and acidic residues" evidence="1">
    <location>
        <begin position="88"/>
        <end position="105"/>
    </location>
</feature>
<reference evidence="2 3" key="2">
    <citation type="submission" date="2013-11" db="EMBL/GenBank/DDBJ databases">
        <title>The Genome Sequence of Phytophthora parasitica INRA-310.</title>
        <authorList>
            <consortium name="The Broad Institute Genomics Platform"/>
            <person name="Russ C."/>
            <person name="Tyler B."/>
            <person name="Panabieres F."/>
            <person name="Shan W."/>
            <person name="Tripathy S."/>
            <person name="Grunwald N."/>
            <person name="Machado M."/>
            <person name="Johnson C.S."/>
            <person name="Arredondo F."/>
            <person name="Hong C."/>
            <person name="Coffey M."/>
            <person name="Young S.K."/>
            <person name="Zeng Q."/>
            <person name="Gargeya S."/>
            <person name="Fitzgerald M."/>
            <person name="Abouelleil A."/>
            <person name="Alvarado L."/>
            <person name="Chapman S.B."/>
            <person name="Gainer-Dewar J."/>
            <person name="Goldberg J."/>
            <person name="Griggs A."/>
            <person name="Gujja S."/>
            <person name="Hansen M."/>
            <person name="Howarth C."/>
            <person name="Imamovic A."/>
            <person name="Ireland A."/>
            <person name="Larimer J."/>
            <person name="McCowan C."/>
            <person name="Murphy C."/>
            <person name="Pearson M."/>
            <person name="Poon T.W."/>
            <person name="Priest M."/>
            <person name="Roberts A."/>
            <person name="Saif S."/>
            <person name="Shea T."/>
            <person name="Sykes S."/>
            <person name="Wortman J."/>
            <person name="Nusbaum C."/>
            <person name="Birren B."/>
        </authorList>
    </citation>
    <scope>NUCLEOTIDE SEQUENCE [LARGE SCALE GENOMIC DNA]</scope>
    <source>
        <strain evidence="2 3">INRA-310</strain>
    </source>
</reference>
<dbReference type="RefSeq" id="XP_008914304.1">
    <property type="nucleotide sequence ID" value="XM_008916056.1"/>
</dbReference>
<name>W2PJP7_PHYN3</name>
<accession>W2PJP7</accession>
<feature type="compositionally biased region" description="Gly residues" evidence="1">
    <location>
        <begin position="106"/>
        <end position="120"/>
    </location>
</feature>
<proteinExistence type="predicted"/>
<dbReference type="OrthoDB" id="127502at2759"/>
<evidence type="ECO:0000313" key="3">
    <source>
        <dbReference type="Proteomes" id="UP000018817"/>
    </source>
</evidence>
<dbReference type="GeneID" id="20192871"/>
<protein>
    <submittedName>
        <fullName evidence="2">Uncharacterized protein</fullName>
    </submittedName>
</protein>
<reference evidence="3" key="1">
    <citation type="submission" date="2011-12" db="EMBL/GenBank/DDBJ databases">
        <authorList>
            <consortium name="The Broad Institute Genome Sequencing Platform"/>
            <person name="Russ C."/>
            <person name="Tyler B."/>
            <person name="Panabieres F."/>
            <person name="Shan W."/>
            <person name="Tripathy S."/>
            <person name="Grunwald N."/>
            <person name="Machado M."/>
            <person name="Young S.K."/>
            <person name="Zeng Q."/>
            <person name="Gargeya S."/>
            <person name="Fitzgerald M."/>
            <person name="Haas B."/>
            <person name="Abouelleil A."/>
            <person name="Alvarado L."/>
            <person name="Arachchi H.M."/>
            <person name="Berlin A."/>
            <person name="Chapman S.B."/>
            <person name="Gearin G."/>
            <person name="Goldberg J."/>
            <person name="Griggs A."/>
            <person name="Gujja S."/>
            <person name="Hansen M."/>
            <person name="Heiman D."/>
            <person name="Howarth C."/>
            <person name="Larimer J."/>
            <person name="Lui A."/>
            <person name="MacDonald P.J.P."/>
            <person name="McCowen C."/>
            <person name="Montmayeur A."/>
            <person name="Murphy C."/>
            <person name="Neiman D."/>
            <person name="Pearson M."/>
            <person name="Priest M."/>
            <person name="Roberts A."/>
            <person name="Saif S."/>
            <person name="Shea T."/>
            <person name="Sisk P."/>
            <person name="Stolte C."/>
            <person name="Sykes S."/>
            <person name="Wortman J."/>
            <person name="Nusbaum C."/>
            <person name="Birren B."/>
        </authorList>
    </citation>
    <scope>NUCLEOTIDE SEQUENCE [LARGE SCALE GENOMIC DNA]</scope>
    <source>
        <strain evidence="3">INRA-310</strain>
    </source>
</reference>
<dbReference type="VEuPathDB" id="FungiDB:PPTG_24272"/>
<dbReference type="EMBL" id="KI669638">
    <property type="protein sequence ID" value="ETN00464.1"/>
    <property type="molecule type" value="Genomic_DNA"/>
</dbReference>
<evidence type="ECO:0000313" key="2">
    <source>
        <dbReference type="EMBL" id="ETN00464.1"/>
    </source>
</evidence>
<feature type="region of interest" description="Disordered" evidence="1">
    <location>
        <begin position="74"/>
        <end position="120"/>
    </location>
</feature>